<evidence type="ECO:0000259" key="4">
    <source>
        <dbReference type="PROSITE" id="PS51077"/>
    </source>
</evidence>
<dbReference type="RefSeq" id="WP_378307663.1">
    <property type="nucleotide sequence ID" value="NZ_JBHUKS010000016.1"/>
</dbReference>
<organism evidence="6 7">
    <name type="scientific">Amycolatopsis silviterrae</name>
    <dbReference type="NCBI Taxonomy" id="1656914"/>
    <lineage>
        <taxon>Bacteria</taxon>
        <taxon>Bacillati</taxon>
        <taxon>Actinomycetota</taxon>
        <taxon>Actinomycetes</taxon>
        <taxon>Pseudonocardiales</taxon>
        <taxon>Pseudonocardiaceae</taxon>
        <taxon>Amycolatopsis</taxon>
    </lineage>
</organism>
<feature type="domain" description="IclR-ED" evidence="5">
    <location>
        <begin position="79"/>
        <end position="256"/>
    </location>
</feature>
<sequence>MMSKAGNAAEAVPAGAQAVTRALGMLQCFRDNPGDLGVSELARRMNLSVSTAHRIARTLAATGFLALAEGSLRYQLGPAVAELGQLSLYQRGIHLAADELAEVAKATGTTADLAIRNGSDAVILAGTSVALTAGLGLRRPLHSTALGKVLLAWAPPGEDDLDALPPLTAYTARTITAVADLRAELDRVREAGYALNDGESAFGVRTIAVPVLRASGHVHAALALRSTSDTLTDDRLPWFLSRAQRCADALAVLLLEPGQRY</sequence>
<reference evidence="7" key="1">
    <citation type="journal article" date="2019" name="Int. J. Syst. Evol. Microbiol.">
        <title>The Global Catalogue of Microorganisms (GCM) 10K type strain sequencing project: providing services to taxonomists for standard genome sequencing and annotation.</title>
        <authorList>
            <consortium name="The Broad Institute Genomics Platform"/>
            <consortium name="The Broad Institute Genome Sequencing Center for Infectious Disease"/>
            <person name="Wu L."/>
            <person name="Ma J."/>
        </authorList>
    </citation>
    <scope>NUCLEOTIDE SEQUENCE [LARGE SCALE GENOMIC DNA]</scope>
    <source>
        <strain evidence="7">CGMCC 4.7641</strain>
    </source>
</reference>
<evidence type="ECO:0000313" key="6">
    <source>
        <dbReference type="EMBL" id="MFD2470426.1"/>
    </source>
</evidence>
<dbReference type="SUPFAM" id="SSF46785">
    <property type="entry name" value="Winged helix' DNA-binding domain"/>
    <property type="match status" value="1"/>
</dbReference>
<evidence type="ECO:0000313" key="7">
    <source>
        <dbReference type="Proteomes" id="UP001597483"/>
    </source>
</evidence>
<proteinExistence type="predicted"/>
<name>A0ABW5HB07_9PSEU</name>
<evidence type="ECO:0000256" key="1">
    <source>
        <dbReference type="ARBA" id="ARBA00023015"/>
    </source>
</evidence>
<dbReference type="Pfam" id="PF01614">
    <property type="entry name" value="IclR_C"/>
    <property type="match status" value="1"/>
</dbReference>
<evidence type="ECO:0000259" key="5">
    <source>
        <dbReference type="PROSITE" id="PS51078"/>
    </source>
</evidence>
<evidence type="ECO:0000256" key="2">
    <source>
        <dbReference type="ARBA" id="ARBA00023125"/>
    </source>
</evidence>
<dbReference type="Gene3D" id="1.10.10.10">
    <property type="entry name" value="Winged helix-like DNA-binding domain superfamily/Winged helix DNA-binding domain"/>
    <property type="match status" value="1"/>
</dbReference>
<dbReference type="SUPFAM" id="SSF55781">
    <property type="entry name" value="GAF domain-like"/>
    <property type="match status" value="1"/>
</dbReference>
<feature type="domain" description="HTH iclR-type" evidence="4">
    <location>
        <begin position="16"/>
        <end position="78"/>
    </location>
</feature>
<keyword evidence="7" id="KW-1185">Reference proteome</keyword>
<keyword evidence="2" id="KW-0238">DNA-binding</keyword>
<gene>
    <name evidence="6" type="ORF">ACFSVL_23760</name>
</gene>
<dbReference type="PROSITE" id="PS51078">
    <property type="entry name" value="ICLR_ED"/>
    <property type="match status" value="1"/>
</dbReference>
<evidence type="ECO:0000256" key="3">
    <source>
        <dbReference type="ARBA" id="ARBA00023163"/>
    </source>
</evidence>
<dbReference type="Pfam" id="PF09339">
    <property type="entry name" value="HTH_IclR"/>
    <property type="match status" value="1"/>
</dbReference>
<dbReference type="InterPro" id="IPR036388">
    <property type="entry name" value="WH-like_DNA-bd_sf"/>
</dbReference>
<dbReference type="PROSITE" id="PS51077">
    <property type="entry name" value="HTH_ICLR"/>
    <property type="match status" value="1"/>
</dbReference>
<dbReference type="InterPro" id="IPR036390">
    <property type="entry name" value="WH_DNA-bd_sf"/>
</dbReference>
<dbReference type="PANTHER" id="PTHR30136">
    <property type="entry name" value="HELIX-TURN-HELIX TRANSCRIPTIONAL REGULATOR, ICLR FAMILY"/>
    <property type="match status" value="1"/>
</dbReference>
<dbReference type="EMBL" id="JBHUKS010000016">
    <property type="protein sequence ID" value="MFD2470426.1"/>
    <property type="molecule type" value="Genomic_DNA"/>
</dbReference>
<dbReference type="InterPro" id="IPR050707">
    <property type="entry name" value="HTH_MetabolicPath_Reg"/>
</dbReference>
<dbReference type="InterPro" id="IPR029016">
    <property type="entry name" value="GAF-like_dom_sf"/>
</dbReference>
<dbReference type="InterPro" id="IPR014757">
    <property type="entry name" value="Tscrpt_reg_IclR_C"/>
</dbReference>
<accession>A0ABW5HB07</accession>
<protein>
    <submittedName>
        <fullName evidence="6">IclR family transcriptional regulator</fullName>
    </submittedName>
</protein>
<dbReference type="SMART" id="SM00346">
    <property type="entry name" value="HTH_ICLR"/>
    <property type="match status" value="1"/>
</dbReference>
<dbReference type="InterPro" id="IPR005471">
    <property type="entry name" value="Tscrpt_reg_IclR_N"/>
</dbReference>
<dbReference type="PANTHER" id="PTHR30136:SF35">
    <property type="entry name" value="HTH-TYPE TRANSCRIPTIONAL REGULATOR RV1719"/>
    <property type="match status" value="1"/>
</dbReference>
<comment type="caution">
    <text evidence="6">The sequence shown here is derived from an EMBL/GenBank/DDBJ whole genome shotgun (WGS) entry which is preliminary data.</text>
</comment>
<keyword evidence="1" id="KW-0805">Transcription regulation</keyword>
<dbReference type="Proteomes" id="UP001597483">
    <property type="component" value="Unassembled WGS sequence"/>
</dbReference>
<dbReference type="Gene3D" id="3.30.450.40">
    <property type="match status" value="1"/>
</dbReference>
<keyword evidence="3" id="KW-0804">Transcription</keyword>